<sequence length="124" mass="13691">MINNFVSHVANERTFLSWVRTAIGVMAFGFLIEKLDLTFQQLNHAGKLAFPYPSSGNVKVVSLGLLLAGAVIISAATWRFFRNKWLLDADALYPVSLKRHNLWLALLMVVGGGMALGYIALHFG</sequence>
<dbReference type="GO" id="GO:0012505">
    <property type="term" value="C:endomembrane system"/>
    <property type="evidence" value="ECO:0007669"/>
    <property type="project" value="UniProtKB-SubCell"/>
</dbReference>
<proteinExistence type="predicted"/>
<feature type="transmembrane region" description="Helical" evidence="5">
    <location>
        <begin position="15"/>
        <end position="32"/>
    </location>
</feature>
<feature type="transmembrane region" description="Helical" evidence="5">
    <location>
        <begin position="102"/>
        <end position="121"/>
    </location>
</feature>
<feature type="domain" description="DUF202" evidence="6">
    <location>
        <begin position="8"/>
        <end position="83"/>
    </location>
</feature>
<evidence type="ECO:0000256" key="5">
    <source>
        <dbReference type="SAM" id="Phobius"/>
    </source>
</evidence>
<dbReference type="InterPro" id="IPR003807">
    <property type="entry name" value="DUF202"/>
</dbReference>
<gene>
    <name evidence="7" type="ORF">QJT81_15240</name>
</gene>
<dbReference type="Pfam" id="PF02656">
    <property type="entry name" value="DUF202"/>
    <property type="match status" value="1"/>
</dbReference>
<comment type="subcellular location">
    <subcellularLocation>
        <location evidence="1">Endomembrane system</location>
        <topology evidence="1">Multi-pass membrane protein</topology>
    </subcellularLocation>
</comment>
<reference evidence="7" key="1">
    <citation type="journal article" date="2023" name="Int. J. Mol. Sci.">
        <title>Metagenomics Revealed a New Genus 'Candidatus Thiocaldithrix dubininis' gen. nov., sp. nov. and a New Species 'Candidatus Thiothrix putei' sp. nov. in the Family Thiotrichaceae, Some Members of Which Have Traits of Both Na+- and H+-Motive Energetics.</title>
        <authorList>
            <person name="Ravin N.V."/>
            <person name="Muntyan M.S."/>
            <person name="Smolyakov D.D."/>
            <person name="Rudenko T.S."/>
            <person name="Beletsky A.V."/>
            <person name="Mardanov A.V."/>
            <person name="Grabovich M.Y."/>
        </authorList>
    </citation>
    <scope>NUCLEOTIDE SEQUENCE</scope>
    <source>
        <strain evidence="7">GKL-02</strain>
    </source>
</reference>
<dbReference type="KEGG" id="tput:QJT81_15240"/>
<name>A0AA95HBV3_9GAMM</name>
<dbReference type="Proteomes" id="UP001301326">
    <property type="component" value="Chromosome"/>
</dbReference>
<accession>A0AA95HBV3</accession>
<protein>
    <submittedName>
        <fullName evidence="7">DUF202 domain-containing protein</fullName>
    </submittedName>
</protein>
<keyword evidence="4 5" id="KW-0472">Membrane</keyword>
<evidence type="ECO:0000313" key="7">
    <source>
        <dbReference type="EMBL" id="WGZ93163.1"/>
    </source>
</evidence>
<dbReference type="AlphaFoldDB" id="A0AA95HBV3"/>
<evidence type="ECO:0000256" key="4">
    <source>
        <dbReference type="ARBA" id="ARBA00023136"/>
    </source>
</evidence>
<evidence type="ECO:0000259" key="6">
    <source>
        <dbReference type="Pfam" id="PF02656"/>
    </source>
</evidence>
<evidence type="ECO:0000256" key="1">
    <source>
        <dbReference type="ARBA" id="ARBA00004127"/>
    </source>
</evidence>
<organism evidence="7">
    <name type="scientific">Candidatus Thiothrix putei</name>
    <dbReference type="NCBI Taxonomy" id="3080811"/>
    <lineage>
        <taxon>Bacteria</taxon>
        <taxon>Pseudomonadati</taxon>
        <taxon>Pseudomonadota</taxon>
        <taxon>Gammaproteobacteria</taxon>
        <taxon>Thiotrichales</taxon>
        <taxon>Thiotrichaceae</taxon>
        <taxon>Thiothrix</taxon>
    </lineage>
</organism>
<evidence type="ECO:0000256" key="3">
    <source>
        <dbReference type="ARBA" id="ARBA00022989"/>
    </source>
</evidence>
<feature type="transmembrane region" description="Helical" evidence="5">
    <location>
        <begin position="60"/>
        <end position="81"/>
    </location>
</feature>
<keyword evidence="2 5" id="KW-0812">Transmembrane</keyword>
<dbReference type="EMBL" id="CP124756">
    <property type="protein sequence ID" value="WGZ93163.1"/>
    <property type="molecule type" value="Genomic_DNA"/>
</dbReference>
<keyword evidence="3 5" id="KW-1133">Transmembrane helix</keyword>
<evidence type="ECO:0000256" key="2">
    <source>
        <dbReference type="ARBA" id="ARBA00022692"/>
    </source>
</evidence>
<reference evidence="7" key="2">
    <citation type="submission" date="2023-04" db="EMBL/GenBank/DDBJ databases">
        <authorList>
            <person name="Beletskiy A.V."/>
            <person name="Mardanov A.V."/>
            <person name="Ravin N.V."/>
        </authorList>
    </citation>
    <scope>NUCLEOTIDE SEQUENCE</scope>
    <source>
        <strain evidence="7">GKL-02</strain>
    </source>
</reference>